<dbReference type="Proteomes" id="UP000315344">
    <property type="component" value="Unassembled WGS sequence"/>
</dbReference>
<dbReference type="EMBL" id="VAFL01000003">
    <property type="protein sequence ID" value="TKW67796.1"/>
    <property type="molecule type" value="Genomic_DNA"/>
</dbReference>
<dbReference type="InterPro" id="IPR027417">
    <property type="entry name" value="P-loop_NTPase"/>
</dbReference>
<evidence type="ECO:0000313" key="1">
    <source>
        <dbReference type="EMBL" id="TKW67796.1"/>
    </source>
</evidence>
<evidence type="ECO:0000313" key="2">
    <source>
        <dbReference type="Proteomes" id="UP000315344"/>
    </source>
</evidence>
<evidence type="ECO:0008006" key="3">
    <source>
        <dbReference type="Google" id="ProtNLM"/>
    </source>
</evidence>
<proteinExistence type="predicted"/>
<reference evidence="1 2" key="1">
    <citation type="journal article" date="2017" name="Nat. Commun.">
        <title>In situ click chemistry generation of cyclooxygenase-2 inhibitors.</title>
        <authorList>
            <person name="Bhardwaj A."/>
            <person name="Kaur J."/>
            <person name="Wuest M."/>
            <person name="Wuest F."/>
        </authorList>
    </citation>
    <scope>NUCLEOTIDE SEQUENCE [LARGE SCALE GENOMIC DNA]</scope>
    <source>
        <strain evidence="1">S2_012_000_R3_94</strain>
    </source>
</reference>
<comment type="caution">
    <text evidence="1">The sequence shown here is derived from an EMBL/GenBank/DDBJ whole genome shotgun (WGS) entry which is preliminary data.</text>
</comment>
<accession>A0A533I8K2</accession>
<organism evidence="1 2">
    <name type="scientific">Paracoccus denitrificans</name>
    <dbReference type="NCBI Taxonomy" id="266"/>
    <lineage>
        <taxon>Bacteria</taxon>
        <taxon>Pseudomonadati</taxon>
        <taxon>Pseudomonadota</taxon>
        <taxon>Alphaproteobacteria</taxon>
        <taxon>Rhodobacterales</taxon>
        <taxon>Paracoccaceae</taxon>
        <taxon>Paracoccus</taxon>
    </lineage>
</organism>
<dbReference type="SUPFAM" id="SSF52540">
    <property type="entry name" value="P-loop containing nucleoside triphosphate hydrolases"/>
    <property type="match status" value="1"/>
</dbReference>
<name>A0A533I8K2_PARDE</name>
<protein>
    <recommendedName>
        <fullName evidence="3">Sulfotransferase</fullName>
    </recommendedName>
</protein>
<dbReference type="AlphaFoldDB" id="A0A533I8K2"/>
<sequence>MTELHKFGHRARFLIVTMPRSGSYHLASLLGSAPDVICLGELYKPNAIELPQQLRQQVGLARHDTAIRDADPAGYLALLMAHCEKPVFGFKEFLDRIHATGMGKYTLRSRHWQKIFLVRNPIRKYASLQRAIETGAYTKMQPGAAPEDNAVVRFDPQLFDETVRLDRKLRQRYRELKEQKPRRNMLLDYRDLNDPQKLNQVLDFISADADAAMLSSSYHRQSPAPLRESIADYDMLARHAAANGLQAELEDAEDPLS</sequence>
<dbReference type="Gene3D" id="3.40.50.300">
    <property type="entry name" value="P-loop containing nucleotide triphosphate hydrolases"/>
    <property type="match status" value="1"/>
</dbReference>
<gene>
    <name evidence="1" type="ORF">DI616_05660</name>
</gene>